<proteinExistence type="predicted"/>
<accession>A0A2A8ZPM9</accession>
<gene>
    <name evidence="1" type="ORF">CN307_33575</name>
</gene>
<dbReference type="EMBL" id="NTRR01000175">
    <property type="protein sequence ID" value="PFE03526.1"/>
    <property type="molecule type" value="Genomic_DNA"/>
</dbReference>
<comment type="caution">
    <text evidence="1">The sequence shown here is derived from an EMBL/GenBank/DDBJ whole genome shotgun (WGS) entry which is preliminary data.</text>
</comment>
<reference evidence="1 2" key="1">
    <citation type="submission" date="2017-09" db="EMBL/GenBank/DDBJ databases">
        <title>Large-scale bioinformatics analysis of Bacillus genomes uncovers conserved roles of natural products in bacterial physiology.</title>
        <authorList>
            <consortium name="Agbiome Team Llc"/>
            <person name="Bleich R.M."/>
            <person name="Grubbs K.J."/>
            <person name="Santa Maria K.C."/>
            <person name="Allen S.E."/>
            <person name="Farag S."/>
            <person name="Shank E.A."/>
            <person name="Bowers A."/>
        </authorList>
    </citation>
    <scope>NUCLEOTIDE SEQUENCE [LARGE SCALE GENOMIC DNA]</scope>
    <source>
        <strain evidence="1 2">AFS022681</strain>
    </source>
</reference>
<sequence>MLGWFSKRGKGERLGTSLNELWPSPIYIIDEILSFILANLKRAPLKSALLGKSEMLKSKLGFFTSR</sequence>
<dbReference type="AlphaFoldDB" id="A0A2A8ZPM9"/>
<evidence type="ECO:0000313" key="2">
    <source>
        <dbReference type="Proteomes" id="UP000220032"/>
    </source>
</evidence>
<protein>
    <submittedName>
        <fullName evidence="1">Uncharacterized protein</fullName>
    </submittedName>
</protein>
<dbReference type="Proteomes" id="UP000220032">
    <property type="component" value="Unassembled WGS sequence"/>
</dbReference>
<evidence type="ECO:0000313" key="1">
    <source>
        <dbReference type="EMBL" id="PFE03526.1"/>
    </source>
</evidence>
<name>A0A2A8ZPM9_BACCE</name>
<organism evidence="1 2">
    <name type="scientific">Bacillus cereus</name>
    <dbReference type="NCBI Taxonomy" id="1396"/>
    <lineage>
        <taxon>Bacteria</taxon>
        <taxon>Bacillati</taxon>
        <taxon>Bacillota</taxon>
        <taxon>Bacilli</taxon>
        <taxon>Bacillales</taxon>
        <taxon>Bacillaceae</taxon>
        <taxon>Bacillus</taxon>
        <taxon>Bacillus cereus group</taxon>
    </lineage>
</organism>